<dbReference type="Proteomes" id="UP001500957">
    <property type="component" value="Unassembled WGS sequence"/>
</dbReference>
<reference evidence="4 5" key="1">
    <citation type="journal article" date="2019" name="Int. J. Syst. Evol. Microbiol.">
        <title>The Global Catalogue of Microorganisms (GCM) 10K type strain sequencing project: providing services to taxonomists for standard genome sequencing and annotation.</title>
        <authorList>
            <consortium name="The Broad Institute Genomics Platform"/>
            <consortium name="The Broad Institute Genome Sequencing Center for Infectious Disease"/>
            <person name="Wu L."/>
            <person name="Ma J."/>
        </authorList>
    </citation>
    <scope>NUCLEOTIDE SEQUENCE [LARGE SCALE GENOMIC DNA]</scope>
    <source>
        <strain evidence="4 5">JCM 10671</strain>
    </source>
</reference>
<keyword evidence="2" id="KW-0472">Membrane</keyword>
<keyword evidence="2" id="KW-0812">Transmembrane</keyword>
<keyword evidence="5" id="KW-1185">Reference proteome</keyword>
<feature type="transmembrane region" description="Helical" evidence="2">
    <location>
        <begin position="379"/>
        <end position="399"/>
    </location>
</feature>
<feature type="compositionally biased region" description="Low complexity" evidence="1">
    <location>
        <begin position="139"/>
        <end position="151"/>
    </location>
</feature>
<feature type="chain" id="PRO_5046491809" evidence="3">
    <location>
        <begin position="31"/>
        <end position="403"/>
    </location>
</feature>
<protein>
    <submittedName>
        <fullName evidence="4">Uncharacterized protein</fullName>
    </submittedName>
</protein>
<keyword evidence="2" id="KW-1133">Transmembrane helix</keyword>
<organism evidence="4 5">
    <name type="scientific">Sporichthya brevicatena</name>
    <dbReference type="NCBI Taxonomy" id="171442"/>
    <lineage>
        <taxon>Bacteria</taxon>
        <taxon>Bacillati</taxon>
        <taxon>Actinomycetota</taxon>
        <taxon>Actinomycetes</taxon>
        <taxon>Sporichthyales</taxon>
        <taxon>Sporichthyaceae</taxon>
        <taxon>Sporichthya</taxon>
    </lineage>
</organism>
<feature type="signal peptide" evidence="3">
    <location>
        <begin position="1"/>
        <end position="30"/>
    </location>
</feature>
<evidence type="ECO:0000256" key="1">
    <source>
        <dbReference type="SAM" id="MobiDB-lite"/>
    </source>
</evidence>
<evidence type="ECO:0000256" key="3">
    <source>
        <dbReference type="SAM" id="SignalP"/>
    </source>
</evidence>
<evidence type="ECO:0000256" key="2">
    <source>
        <dbReference type="SAM" id="Phobius"/>
    </source>
</evidence>
<evidence type="ECO:0000313" key="4">
    <source>
        <dbReference type="EMBL" id="GAA0619455.1"/>
    </source>
</evidence>
<sequence>MAYLHRKAGAAVCVALGLAIVPLISADAQADATYAAVAEATGARIVFTNESIPLNIAPQLQGPTAAATQNSLQQSDAYAAFPYPGEEIAGLPGVVGGAASVPLPAYPFVISTSFGDGAKQLSYPGIELRSESTDTLTQATATGGSTGAGATSSARVARTGDEVVAKAVTDMDALRIGETLVISGLHGVASAARDSTGKLTRVSELSFTRLTAPGLVIGLTNGKFSLQNGTDAPVENDVPASAIADALTSAGFPTTYQAAKETPDGIIGAGLEITVTLPAPPPGLPGGLSGETPVTLSIGKLRAEVTYTVLPDTPAAAAPGEVDAATGVPAAPVDAALPSTDFAAAPGSVPVLAPAAGVPGIDLASLQATRAAIGSDVGWIYLMVAAVGLAAVGGCAVLYRGAR</sequence>
<gene>
    <name evidence="4" type="ORF">GCM10009547_22400</name>
</gene>
<name>A0ABN1GU01_9ACTN</name>
<comment type="caution">
    <text evidence="4">The sequence shown here is derived from an EMBL/GenBank/DDBJ whole genome shotgun (WGS) entry which is preliminary data.</text>
</comment>
<proteinExistence type="predicted"/>
<dbReference type="EMBL" id="BAAAHE010000016">
    <property type="protein sequence ID" value="GAA0619455.1"/>
    <property type="molecule type" value="Genomic_DNA"/>
</dbReference>
<evidence type="ECO:0000313" key="5">
    <source>
        <dbReference type="Proteomes" id="UP001500957"/>
    </source>
</evidence>
<keyword evidence="3" id="KW-0732">Signal</keyword>
<accession>A0ABN1GU01</accession>
<dbReference type="RefSeq" id="WP_344604669.1">
    <property type="nucleotide sequence ID" value="NZ_BAAAHE010000016.1"/>
</dbReference>
<feature type="region of interest" description="Disordered" evidence="1">
    <location>
        <begin position="132"/>
        <end position="151"/>
    </location>
</feature>